<dbReference type="PATRIC" id="fig|277988.4.peg.2000"/>
<feature type="binding site" evidence="2">
    <location>
        <position position="72"/>
    </location>
    <ligand>
        <name>Fe cation</name>
        <dbReference type="ChEBI" id="CHEBI:24875"/>
    </ligand>
</feature>
<dbReference type="InterPro" id="IPR001501">
    <property type="entry name" value="Ni-dep_hyd_lsu"/>
</dbReference>
<dbReference type="Proteomes" id="UP000182125">
    <property type="component" value="Unassembled WGS sequence"/>
</dbReference>
<keyword evidence="2" id="KW-0460">Magnesium</keyword>
<reference evidence="5 7" key="1">
    <citation type="submission" date="2015-08" db="EMBL/GenBank/DDBJ databases">
        <title>Thermococcus thioreducens DSM 14981 genome sequencing.</title>
        <authorList>
            <person name="Hong S.-J."/>
            <person name="Kim M.-C."/>
            <person name="Shin J.-H."/>
        </authorList>
    </citation>
    <scope>NUCLEOTIDE SEQUENCE [LARGE SCALE GENOMIC DNA]</scope>
    <source>
        <strain evidence="5 7">DSM 14981</strain>
    </source>
</reference>
<feature type="binding site" evidence="2">
    <location>
        <position position="374"/>
    </location>
    <ligand>
        <name>Ni(2+)</name>
        <dbReference type="ChEBI" id="CHEBI:49786"/>
    </ligand>
</feature>
<dbReference type="PANTHER" id="PTHR43485">
    <property type="entry name" value="HYDROGENASE-4 COMPONENT G"/>
    <property type="match status" value="1"/>
</dbReference>
<keyword evidence="1" id="KW-0560">Oxidoreductase</keyword>
<dbReference type="GO" id="GO:0048038">
    <property type="term" value="F:quinone binding"/>
    <property type="evidence" value="ECO:0007669"/>
    <property type="project" value="InterPro"/>
</dbReference>
<keyword evidence="2" id="KW-0408">Iron</keyword>
<feature type="binding site" evidence="2">
    <location>
        <position position="50"/>
    </location>
    <ligand>
        <name>Mg(2+)</name>
        <dbReference type="ChEBI" id="CHEBI:18420"/>
    </ligand>
</feature>
<dbReference type="GeneID" id="33335019"/>
<dbReference type="EMBL" id="FOIW01000003">
    <property type="protein sequence ID" value="SEW24347.1"/>
    <property type="molecule type" value="Genomic_DNA"/>
</dbReference>
<comment type="cofactor">
    <cofactor evidence="2">
        <name>Ni(2+)</name>
        <dbReference type="ChEBI" id="CHEBI:49786"/>
    </cofactor>
</comment>
<keyword evidence="2" id="KW-0533">Nickel</keyword>
<dbReference type="GO" id="GO:0016151">
    <property type="term" value="F:nickel cation binding"/>
    <property type="evidence" value="ECO:0007669"/>
    <property type="project" value="InterPro"/>
</dbReference>
<evidence type="ECO:0000313" key="5">
    <source>
        <dbReference type="EMBL" id="KQH81783.1"/>
    </source>
</evidence>
<dbReference type="InterPro" id="IPR018194">
    <property type="entry name" value="Ni-dep_hyd_lsu_Ni_BS"/>
</dbReference>
<name>A0A0Q2MQ42_9EURY</name>
<dbReference type="GO" id="GO:0008901">
    <property type="term" value="F:ferredoxin hydrogenase activity"/>
    <property type="evidence" value="ECO:0007669"/>
    <property type="project" value="InterPro"/>
</dbReference>
<dbReference type="SUPFAM" id="SSF56762">
    <property type="entry name" value="HydB/Nqo4-like"/>
    <property type="match status" value="1"/>
</dbReference>
<reference evidence="4 9" key="2">
    <citation type="submission" date="2016-04" db="EMBL/GenBank/DDBJ databases">
        <title>Complete genome sequence of Thermococcus thioreducens type strain OGL-20P.</title>
        <authorList>
            <person name="Oger P.M."/>
        </authorList>
    </citation>
    <scope>NUCLEOTIDE SEQUENCE [LARGE SCALE GENOMIC DNA]</scope>
    <source>
        <strain evidence="4 9">OGL-20P</strain>
    </source>
</reference>
<evidence type="ECO:0000313" key="4">
    <source>
        <dbReference type="EMBL" id="ASJ13426.1"/>
    </source>
</evidence>
<dbReference type="InterPro" id="IPR001135">
    <property type="entry name" value="NADH_Q_OxRdtase_suD"/>
</dbReference>
<dbReference type="Gene3D" id="1.10.645.10">
    <property type="entry name" value="Cytochrome-c3 Hydrogenase, chain B"/>
    <property type="match status" value="1"/>
</dbReference>
<dbReference type="OrthoDB" id="43567at2157"/>
<dbReference type="EMBL" id="CP015105">
    <property type="protein sequence ID" value="ASJ13426.1"/>
    <property type="molecule type" value="Genomic_DNA"/>
</dbReference>
<keyword evidence="2" id="KW-0479">Metal-binding</keyword>
<evidence type="ECO:0000256" key="2">
    <source>
        <dbReference type="PIRSR" id="PIRSR601501-1"/>
    </source>
</evidence>
<dbReference type="Proteomes" id="UP000250136">
    <property type="component" value="Chromosome"/>
</dbReference>
<dbReference type="AlphaFoldDB" id="A0A0Q2MQ42"/>
<evidence type="ECO:0000256" key="1">
    <source>
        <dbReference type="ARBA" id="ARBA00023002"/>
    </source>
</evidence>
<dbReference type="KEGG" id="ttd:A3L14_11290"/>
<dbReference type="GO" id="GO:0051287">
    <property type="term" value="F:NAD binding"/>
    <property type="evidence" value="ECO:0007669"/>
    <property type="project" value="InterPro"/>
</dbReference>
<feature type="binding site" evidence="2">
    <location>
        <position position="72"/>
    </location>
    <ligand>
        <name>Ni(2+)</name>
        <dbReference type="ChEBI" id="CHEBI:49786"/>
    </ligand>
</feature>
<dbReference type="GO" id="GO:0016651">
    <property type="term" value="F:oxidoreductase activity, acting on NAD(P)H"/>
    <property type="evidence" value="ECO:0007669"/>
    <property type="project" value="InterPro"/>
</dbReference>
<evidence type="ECO:0000313" key="7">
    <source>
        <dbReference type="Proteomes" id="UP000051862"/>
    </source>
</evidence>
<evidence type="ECO:0000259" key="3">
    <source>
        <dbReference type="Pfam" id="PF00346"/>
    </source>
</evidence>
<proteinExistence type="predicted"/>
<dbReference type="Pfam" id="PF00346">
    <property type="entry name" value="Complex1_49kDa"/>
    <property type="match status" value="1"/>
</dbReference>
<keyword evidence="9" id="KW-1185">Reference proteome</keyword>
<evidence type="ECO:0000313" key="6">
    <source>
        <dbReference type="EMBL" id="SEW24347.1"/>
    </source>
</evidence>
<dbReference type="Pfam" id="PF00374">
    <property type="entry name" value="NiFeSe_Hases"/>
    <property type="match status" value="1"/>
</dbReference>
<evidence type="ECO:0000313" key="9">
    <source>
        <dbReference type="Proteomes" id="UP000250136"/>
    </source>
</evidence>
<gene>
    <name evidence="4" type="ORF">A3L14_11290</name>
    <name evidence="5" type="ORF">AMR53_09510</name>
    <name evidence="6" type="ORF">SAMN05216170_2372</name>
</gene>
<organism evidence="5 7">
    <name type="scientific">Thermococcus thioreducens</name>
    <dbReference type="NCBI Taxonomy" id="277988"/>
    <lineage>
        <taxon>Archaea</taxon>
        <taxon>Methanobacteriati</taxon>
        <taxon>Methanobacteriota</taxon>
        <taxon>Thermococci</taxon>
        <taxon>Thermococcales</taxon>
        <taxon>Thermococcaceae</taxon>
        <taxon>Thermococcus</taxon>
    </lineage>
</organism>
<dbReference type="InterPro" id="IPR052197">
    <property type="entry name" value="ComplexI_49kDa-like"/>
</dbReference>
<dbReference type="EMBL" id="LIXN01000016">
    <property type="protein sequence ID" value="KQH81783.1"/>
    <property type="molecule type" value="Genomic_DNA"/>
</dbReference>
<comment type="cofactor">
    <cofactor evidence="2">
        <name>Fe cation</name>
        <dbReference type="ChEBI" id="CHEBI:24875"/>
    </cofactor>
</comment>
<feature type="domain" description="NADH-quinone oxidoreductase subunit D" evidence="3">
    <location>
        <begin position="123"/>
        <end position="380"/>
    </location>
</feature>
<dbReference type="PROSITE" id="PS00507">
    <property type="entry name" value="NI_HGENASE_L_1"/>
    <property type="match status" value="1"/>
</dbReference>
<dbReference type="STRING" id="277988.SAMN05216170_2372"/>
<evidence type="ECO:0000313" key="8">
    <source>
        <dbReference type="Proteomes" id="UP000182125"/>
    </source>
</evidence>
<accession>A0A0Q2MQ42</accession>
<feature type="binding site" evidence="2">
    <location>
        <position position="377"/>
    </location>
    <ligand>
        <name>Fe cation</name>
        <dbReference type="ChEBI" id="CHEBI:24875"/>
    </ligand>
</feature>
<feature type="binding site" evidence="2">
    <location>
        <position position="69"/>
    </location>
    <ligand>
        <name>Ni(2+)</name>
        <dbReference type="ChEBI" id="CHEBI:49786"/>
    </ligand>
</feature>
<dbReference type="InterPro" id="IPR029014">
    <property type="entry name" value="NiFe-Hase_large"/>
</dbReference>
<dbReference type="RefSeq" id="WP_055430028.1">
    <property type="nucleotide sequence ID" value="NZ_CP015105.1"/>
</dbReference>
<feature type="binding site" evidence="2">
    <location>
        <position position="341"/>
    </location>
    <ligand>
        <name>Mg(2+)</name>
        <dbReference type="ChEBI" id="CHEBI:18420"/>
    </ligand>
</feature>
<dbReference type="Proteomes" id="UP000051862">
    <property type="component" value="Unassembled WGS sequence"/>
</dbReference>
<dbReference type="PANTHER" id="PTHR43485:SF1">
    <property type="entry name" value="FORMATE HYDROGENLYASE SUBUNIT 5-RELATED"/>
    <property type="match status" value="1"/>
</dbReference>
<protein>
    <submittedName>
        <fullName evidence="6">Membrane bound hydrogenase subunit mbhL</fullName>
    </submittedName>
    <submittedName>
        <fullName evidence="5">NADH dehydrogenase</fullName>
    </submittedName>
</protein>
<sequence length="431" mass="48705">MNERIEYWVKIPIGPIHPALEEPEKFIITLDGERIINVDVKLGYNLRGIEWIALRRNYIQILYLAERMCGICSFSHNHTYSRAVEEMAGIVVPERAEYIRVIVGELERIHSHLLNLGVVGHAIGYDTVLHLTWLARERVMDILEFIGGNRVNYAVNMIGGVRRDIGEKHIRAITDMIDYYRREVMPRIEEVFLYDPTVEARLRDAGVIPKRIAIEYSAQGPTARGSGVKKDVRYNERLGVYPDLGVKPITPKEFTGVIKGDVFDRMVVRVGEIWQSLELIERAIDQMPEGKIKAVPKDNALLFQLKKAEGEGIGRYEAPRGELIHYVMAQKGKDVPARWKMREPTFPNLFAIARALVGEQVADVPVAIASIDPCLSCTDRVAVIDANTGRKKVLTERDLLRLSIEKTREINPNVKARPEVVGVSCPRGGGL</sequence>
<reference evidence="6 8" key="3">
    <citation type="submission" date="2016-10" db="EMBL/GenBank/DDBJ databases">
        <authorList>
            <person name="de Groot N.N."/>
        </authorList>
    </citation>
    <scope>NUCLEOTIDE SEQUENCE [LARGE SCALE GENOMIC DNA]</scope>
    <source>
        <strain evidence="6 8">OGL-20</strain>
    </source>
</reference>